<dbReference type="InterPro" id="IPR002941">
    <property type="entry name" value="DNA_methylase_N4/N6"/>
</dbReference>
<proteinExistence type="inferred from homology"/>
<dbReference type="GO" id="GO:0008170">
    <property type="term" value="F:N-methyltransferase activity"/>
    <property type="evidence" value="ECO:0007669"/>
    <property type="project" value="InterPro"/>
</dbReference>
<keyword evidence="2 6" id="KW-0489">Methyltransferase</keyword>
<dbReference type="Gene3D" id="3.40.50.150">
    <property type="entry name" value="Vaccinia Virus protein VP39"/>
    <property type="match status" value="1"/>
</dbReference>
<dbReference type="InterPro" id="IPR002052">
    <property type="entry name" value="DNA_methylase_N6_adenine_CS"/>
</dbReference>
<accession>A0A0G1W383</accession>
<gene>
    <name evidence="6" type="ORF">UY48_C0004G0023</name>
</gene>
<dbReference type="GO" id="GO:0032259">
    <property type="term" value="P:methylation"/>
    <property type="evidence" value="ECO:0007669"/>
    <property type="project" value="UniProtKB-KW"/>
</dbReference>
<feature type="domain" description="DNA methylase N-4/N-6" evidence="5">
    <location>
        <begin position="99"/>
        <end position="194"/>
    </location>
</feature>
<comment type="caution">
    <text evidence="6">The sequence shown here is derived from an EMBL/GenBank/DDBJ whole genome shotgun (WGS) entry which is preliminary data.</text>
</comment>
<evidence type="ECO:0000313" key="7">
    <source>
        <dbReference type="Proteomes" id="UP000034588"/>
    </source>
</evidence>
<sequence>MTIQLIYGHALDLLEEYNPHPDLIATDPPYAFGGTGDEHAITATVATVLRESARRLKKGGWMLIMCAASWRSTIYMVESVRGLVEPVRIATWCKPKTRTKVKTTGWQWASVNIVALRKGKSQILPPSGYLDHILVEPIKVGRRAELPPAVADWMVSPYAVAGGVMLDPFAGSGALVQAASRCGMISIGYEINKGGIDGLST</sequence>
<evidence type="ECO:0000256" key="4">
    <source>
        <dbReference type="ARBA" id="ARBA00022691"/>
    </source>
</evidence>
<evidence type="ECO:0000256" key="1">
    <source>
        <dbReference type="ARBA" id="ARBA00006594"/>
    </source>
</evidence>
<name>A0A0G1W383_9BACT</name>
<dbReference type="GO" id="GO:0003677">
    <property type="term" value="F:DNA binding"/>
    <property type="evidence" value="ECO:0007669"/>
    <property type="project" value="InterPro"/>
</dbReference>
<keyword evidence="3" id="KW-0808">Transferase</keyword>
<reference evidence="6 7" key="1">
    <citation type="journal article" date="2015" name="Nature">
        <title>rRNA introns, odd ribosomes, and small enigmatic genomes across a large radiation of phyla.</title>
        <authorList>
            <person name="Brown C.T."/>
            <person name="Hug L.A."/>
            <person name="Thomas B.C."/>
            <person name="Sharon I."/>
            <person name="Castelle C.J."/>
            <person name="Singh A."/>
            <person name="Wilkins M.J."/>
            <person name="Williams K.H."/>
            <person name="Banfield J.F."/>
        </authorList>
    </citation>
    <scope>NUCLEOTIDE SEQUENCE [LARGE SCALE GENOMIC DNA]</scope>
</reference>
<dbReference type="SUPFAM" id="SSF53335">
    <property type="entry name" value="S-adenosyl-L-methionine-dependent methyltransferases"/>
    <property type="match status" value="1"/>
</dbReference>
<evidence type="ECO:0000256" key="3">
    <source>
        <dbReference type="ARBA" id="ARBA00022679"/>
    </source>
</evidence>
<dbReference type="EMBL" id="LCQD01000004">
    <property type="protein sequence ID" value="KKW13148.1"/>
    <property type="molecule type" value="Genomic_DNA"/>
</dbReference>
<dbReference type="AlphaFoldDB" id="A0A0G1W383"/>
<organism evidence="6 7">
    <name type="scientific">Candidatus Gottesmanbacteria bacterium GW2011_GWB1_49_7</name>
    <dbReference type="NCBI Taxonomy" id="1618448"/>
    <lineage>
        <taxon>Bacteria</taxon>
        <taxon>Candidatus Gottesmaniibacteriota</taxon>
    </lineage>
</organism>
<comment type="similarity">
    <text evidence="1">Belongs to the N(4)/N(6)-methyltransferase family.</text>
</comment>
<keyword evidence="4" id="KW-0949">S-adenosyl-L-methionine</keyword>
<dbReference type="Pfam" id="PF01555">
    <property type="entry name" value="N6_N4_Mtase"/>
    <property type="match status" value="1"/>
</dbReference>
<dbReference type="InterPro" id="IPR029063">
    <property type="entry name" value="SAM-dependent_MTases_sf"/>
</dbReference>
<protein>
    <submittedName>
        <fullName evidence="6">Modification methylase protein</fullName>
    </submittedName>
</protein>
<evidence type="ECO:0000256" key="2">
    <source>
        <dbReference type="ARBA" id="ARBA00022603"/>
    </source>
</evidence>
<dbReference type="InterPro" id="IPR002295">
    <property type="entry name" value="N4/N6-MTase_EcoPI_Mod-like"/>
</dbReference>
<dbReference type="PRINTS" id="PR00506">
    <property type="entry name" value="D21N6MTFRASE"/>
</dbReference>
<dbReference type="Proteomes" id="UP000034588">
    <property type="component" value="Unassembled WGS sequence"/>
</dbReference>
<evidence type="ECO:0000259" key="5">
    <source>
        <dbReference type="Pfam" id="PF01555"/>
    </source>
</evidence>
<dbReference type="PROSITE" id="PS00092">
    <property type="entry name" value="N6_MTASE"/>
    <property type="match status" value="1"/>
</dbReference>
<evidence type="ECO:0000313" key="6">
    <source>
        <dbReference type="EMBL" id="KKW13148.1"/>
    </source>
</evidence>